<dbReference type="EMBL" id="JAFNEN010000315">
    <property type="protein sequence ID" value="KAG8186046.1"/>
    <property type="molecule type" value="Genomic_DNA"/>
</dbReference>
<keyword evidence="2" id="KW-1185">Reference proteome</keyword>
<comment type="caution">
    <text evidence="1">The sequence shown here is derived from an EMBL/GenBank/DDBJ whole genome shotgun (WGS) entry which is preliminary data.</text>
</comment>
<dbReference type="AlphaFoldDB" id="A0AAV6URX5"/>
<name>A0AAV6URX5_9ARAC</name>
<gene>
    <name evidence="1" type="ORF">JTE90_007432</name>
</gene>
<proteinExistence type="predicted"/>
<accession>A0AAV6URX5</accession>
<evidence type="ECO:0000313" key="2">
    <source>
        <dbReference type="Proteomes" id="UP000827092"/>
    </source>
</evidence>
<sequence>MEIFPGRTKESIKCRRKNPNYGMPVEIVARRRRAVDPAIHGATTSQTASSRPRIFSINTETKARKGKQRKPKVNGQSVISKRKLKNQKYAEMQKLYKKKRSACYNSIFENNSFSDNLDAPTMSGF</sequence>
<protein>
    <submittedName>
        <fullName evidence="1">Uncharacterized protein</fullName>
    </submittedName>
</protein>
<dbReference type="Proteomes" id="UP000827092">
    <property type="component" value="Unassembled WGS sequence"/>
</dbReference>
<organism evidence="1 2">
    <name type="scientific">Oedothorax gibbosus</name>
    <dbReference type="NCBI Taxonomy" id="931172"/>
    <lineage>
        <taxon>Eukaryota</taxon>
        <taxon>Metazoa</taxon>
        <taxon>Ecdysozoa</taxon>
        <taxon>Arthropoda</taxon>
        <taxon>Chelicerata</taxon>
        <taxon>Arachnida</taxon>
        <taxon>Araneae</taxon>
        <taxon>Araneomorphae</taxon>
        <taxon>Entelegynae</taxon>
        <taxon>Araneoidea</taxon>
        <taxon>Linyphiidae</taxon>
        <taxon>Erigoninae</taxon>
        <taxon>Oedothorax</taxon>
    </lineage>
</organism>
<reference evidence="1 2" key="1">
    <citation type="journal article" date="2022" name="Nat. Ecol. Evol.">
        <title>A masculinizing supergene underlies an exaggerated male reproductive morph in a spider.</title>
        <authorList>
            <person name="Hendrickx F."/>
            <person name="De Corte Z."/>
            <person name="Sonet G."/>
            <person name="Van Belleghem S.M."/>
            <person name="Kostlbacher S."/>
            <person name="Vangestel C."/>
        </authorList>
    </citation>
    <scope>NUCLEOTIDE SEQUENCE [LARGE SCALE GENOMIC DNA]</scope>
    <source>
        <strain evidence="1">W744_W776</strain>
    </source>
</reference>
<evidence type="ECO:0000313" key="1">
    <source>
        <dbReference type="EMBL" id="KAG8186046.1"/>
    </source>
</evidence>